<dbReference type="PANTHER" id="PTHR34427">
    <property type="entry name" value="DUF4283 DOMAIN PROTEIN"/>
    <property type="match status" value="1"/>
</dbReference>
<name>A0AAE0B3I9_9ROSI</name>
<keyword evidence="2" id="KW-1185">Reference proteome</keyword>
<dbReference type="PANTHER" id="PTHR34427:SF5">
    <property type="entry name" value="DUF4283 DOMAIN-CONTAINING PROTEIN"/>
    <property type="match status" value="1"/>
</dbReference>
<proteinExistence type="predicted"/>
<sequence>MEVVKWDEELNDKNWLKVCAVGVLKSFSDVSPVFDGLSERKIQASMRYLGHKNTLRLFNSISERESFISNRVLWKDYFSSAGIWSNAITPQTRLSWVGFRGIPLNVWCEEFFMRLGWAIGEPLLIADETIHRFSLLRGKVLVLIQNSHRCPYEIRVVTGNISFLVFVREDPVPVLEEWVSRRLGSGKYGAASSGNIGQKDGFEKRQLPRQEFMIVSGSKTSEKAAINGGYTKENVVESKLLTQNVQQGLVFLGLNDKPVLNYRVSKKAQCKGKWIILRKRNRNISGAYLKGNIMLNKGADVDGNRVGDWEDSGSSGSSSNEDSGMSLLNMGSKLVSFKDALLKDDNNGHLLDMNKETLVSKVHDPVISATLDGSFSSSGNSISHISETQQHVIERPLDKLVVERDSKKKCVCSKKNFKNSCAIKGHGMKTRNDRRLISKGVKEI</sequence>
<comment type="caution">
    <text evidence="1">The sequence shown here is derived from an EMBL/GenBank/DDBJ whole genome shotgun (WGS) entry which is preliminary data.</text>
</comment>
<reference evidence="1" key="1">
    <citation type="journal article" date="2023" name="Plant J.">
        <title>Genome sequences and population genomics provide insights into the demographic history, inbreeding, and mutation load of two 'living fossil' tree species of Dipteronia.</title>
        <authorList>
            <person name="Feng Y."/>
            <person name="Comes H.P."/>
            <person name="Chen J."/>
            <person name="Zhu S."/>
            <person name="Lu R."/>
            <person name="Zhang X."/>
            <person name="Li P."/>
            <person name="Qiu J."/>
            <person name="Olsen K.M."/>
            <person name="Qiu Y."/>
        </authorList>
    </citation>
    <scope>NUCLEOTIDE SEQUENCE</scope>
    <source>
        <strain evidence="1">NBL</strain>
    </source>
</reference>
<evidence type="ECO:0008006" key="3">
    <source>
        <dbReference type="Google" id="ProtNLM"/>
    </source>
</evidence>
<protein>
    <recommendedName>
        <fullName evidence="3">DUF4283 domain-containing protein</fullName>
    </recommendedName>
</protein>
<gene>
    <name evidence="1" type="ORF">Dsin_000799</name>
</gene>
<accession>A0AAE0B3I9</accession>
<dbReference type="EMBL" id="JANJYJ010000001">
    <property type="protein sequence ID" value="KAK3228918.1"/>
    <property type="molecule type" value="Genomic_DNA"/>
</dbReference>
<organism evidence="1 2">
    <name type="scientific">Dipteronia sinensis</name>
    <dbReference type="NCBI Taxonomy" id="43782"/>
    <lineage>
        <taxon>Eukaryota</taxon>
        <taxon>Viridiplantae</taxon>
        <taxon>Streptophyta</taxon>
        <taxon>Embryophyta</taxon>
        <taxon>Tracheophyta</taxon>
        <taxon>Spermatophyta</taxon>
        <taxon>Magnoliopsida</taxon>
        <taxon>eudicotyledons</taxon>
        <taxon>Gunneridae</taxon>
        <taxon>Pentapetalae</taxon>
        <taxon>rosids</taxon>
        <taxon>malvids</taxon>
        <taxon>Sapindales</taxon>
        <taxon>Sapindaceae</taxon>
        <taxon>Hippocastanoideae</taxon>
        <taxon>Acereae</taxon>
        <taxon>Dipteronia</taxon>
    </lineage>
</organism>
<evidence type="ECO:0000313" key="1">
    <source>
        <dbReference type="EMBL" id="KAK3228918.1"/>
    </source>
</evidence>
<dbReference type="Proteomes" id="UP001281410">
    <property type="component" value="Unassembled WGS sequence"/>
</dbReference>
<dbReference type="AlphaFoldDB" id="A0AAE0B3I9"/>
<evidence type="ECO:0000313" key="2">
    <source>
        <dbReference type="Proteomes" id="UP001281410"/>
    </source>
</evidence>